<evidence type="ECO:0000256" key="1">
    <source>
        <dbReference type="SAM" id="MobiDB-lite"/>
    </source>
</evidence>
<name>A0ABR9TT69_9FLAO</name>
<evidence type="ECO:0000313" key="2">
    <source>
        <dbReference type="EMBL" id="MBE8728232.1"/>
    </source>
</evidence>
<reference evidence="2 3" key="1">
    <citation type="submission" date="2018-07" db="EMBL/GenBank/DDBJ databases">
        <title>Genome assembly of strain KB82.</title>
        <authorList>
            <person name="Kukolya J."/>
            <person name="Horvath B."/>
            <person name="Nagy I."/>
            <person name="Toth A."/>
        </authorList>
    </citation>
    <scope>NUCLEOTIDE SEQUENCE [LARGE SCALE GENOMIC DNA]</scope>
    <source>
        <strain evidence="2 3">Kb82</strain>
    </source>
</reference>
<dbReference type="Proteomes" id="UP000640614">
    <property type="component" value="Unassembled WGS sequence"/>
</dbReference>
<protein>
    <recommendedName>
        <fullName evidence="4">DUF4625 domain-containing protein</fullName>
    </recommendedName>
</protein>
<gene>
    <name evidence="2" type="ORF">C4F50_25230</name>
</gene>
<organism evidence="2 3">
    <name type="scientific">Flavobacterium hungaricum</name>
    <dbReference type="NCBI Taxonomy" id="2082725"/>
    <lineage>
        <taxon>Bacteria</taxon>
        <taxon>Pseudomonadati</taxon>
        <taxon>Bacteroidota</taxon>
        <taxon>Flavobacteriia</taxon>
        <taxon>Flavobacteriales</taxon>
        <taxon>Flavobacteriaceae</taxon>
        <taxon>Flavobacterium</taxon>
    </lineage>
</organism>
<evidence type="ECO:0000313" key="3">
    <source>
        <dbReference type="Proteomes" id="UP000640614"/>
    </source>
</evidence>
<dbReference type="EMBL" id="PRDM01000007">
    <property type="protein sequence ID" value="MBE8728232.1"/>
    <property type="molecule type" value="Genomic_DNA"/>
</dbReference>
<feature type="compositionally biased region" description="Basic and acidic residues" evidence="1">
    <location>
        <begin position="35"/>
        <end position="49"/>
    </location>
</feature>
<sequence>MKFFLMPLLFLFFFSCQQKENKNTVVKTSQPVMKQRHENNTEENSKENKQIGDTIFMNFKDDKGLFTAEGSLDSIPSRVYVKFKNDDTGELNGKITPSTGKGNVRFNQIIFPDKTSDGPFGIDLKVPIQQKGTYILVIGHSQMADNPFLGTFKVELEIKK</sequence>
<proteinExistence type="predicted"/>
<feature type="region of interest" description="Disordered" evidence="1">
    <location>
        <begin position="27"/>
        <end position="49"/>
    </location>
</feature>
<dbReference type="PROSITE" id="PS51257">
    <property type="entry name" value="PROKAR_LIPOPROTEIN"/>
    <property type="match status" value="1"/>
</dbReference>
<evidence type="ECO:0008006" key="4">
    <source>
        <dbReference type="Google" id="ProtNLM"/>
    </source>
</evidence>
<accession>A0ABR9TT69</accession>
<comment type="caution">
    <text evidence="2">The sequence shown here is derived from an EMBL/GenBank/DDBJ whole genome shotgun (WGS) entry which is preliminary data.</text>
</comment>
<keyword evidence="3" id="KW-1185">Reference proteome</keyword>